<keyword evidence="5" id="KW-1185">Reference proteome</keyword>
<organism evidence="4 5">
    <name type="scientific">Roridomyces roridus</name>
    <dbReference type="NCBI Taxonomy" id="1738132"/>
    <lineage>
        <taxon>Eukaryota</taxon>
        <taxon>Fungi</taxon>
        <taxon>Dikarya</taxon>
        <taxon>Basidiomycota</taxon>
        <taxon>Agaricomycotina</taxon>
        <taxon>Agaricomycetes</taxon>
        <taxon>Agaricomycetidae</taxon>
        <taxon>Agaricales</taxon>
        <taxon>Marasmiineae</taxon>
        <taxon>Mycenaceae</taxon>
        <taxon>Roridomyces</taxon>
    </lineage>
</organism>
<dbReference type="GO" id="GO:0016787">
    <property type="term" value="F:hydrolase activity"/>
    <property type="evidence" value="ECO:0007669"/>
    <property type="project" value="UniProtKB-KW"/>
</dbReference>
<dbReference type="Gene3D" id="3.40.50.1820">
    <property type="entry name" value="alpha/beta hydrolase"/>
    <property type="match status" value="1"/>
</dbReference>
<dbReference type="InterPro" id="IPR013094">
    <property type="entry name" value="AB_hydrolase_3"/>
</dbReference>
<dbReference type="InterPro" id="IPR029058">
    <property type="entry name" value="AB_hydrolase_fold"/>
</dbReference>
<keyword evidence="2" id="KW-0472">Membrane</keyword>
<keyword evidence="2" id="KW-1133">Transmembrane helix</keyword>
<evidence type="ECO:0000256" key="2">
    <source>
        <dbReference type="SAM" id="Phobius"/>
    </source>
</evidence>
<dbReference type="PANTHER" id="PTHR48081:SF26">
    <property type="entry name" value="ALPHA_BETA HYDROLASE FOLD-3 DOMAIN-CONTAINING PROTEIN"/>
    <property type="match status" value="1"/>
</dbReference>
<dbReference type="InterPro" id="IPR050300">
    <property type="entry name" value="GDXG_lipolytic_enzyme"/>
</dbReference>
<gene>
    <name evidence="4" type="ORF">FB45DRAFT_888694</name>
</gene>
<proteinExistence type="predicted"/>
<dbReference type="PANTHER" id="PTHR48081">
    <property type="entry name" value="AB HYDROLASE SUPERFAMILY PROTEIN C4A8.06C"/>
    <property type="match status" value="1"/>
</dbReference>
<reference evidence="4" key="1">
    <citation type="submission" date="2023-03" db="EMBL/GenBank/DDBJ databases">
        <title>Massive genome expansion in bonnet fungi (Mycena s.s.) driven by repeated elements and novel gene families across ecological guilds.</title>
        <authorList>
            <consortium name="Lawrence Berkeley National Laboratory"/>
            <person name="Harder C.B."/>
            <person name="Miyauchi S."/>
            <person name="Viragh M."/>
            <person name="Kuo A."/>
            <person name="Thoen E."/>
            <person name="Andreopoulos B."/>
            <person name="Lu D."/>
            <person name="Skrede I."/>
            <person name="Drula E."/>
            <person name="Henrissat B."/>
            <person name="Morin E."/>
            <person name="Kohler A."/>
            <person name="Barry K."/>
            <person name="LaButti K."/>
            <person name="Morin E."/>
            <person name="Salamov A."/>
            <person name="Lipzen A."/>
            <person name="Mereny Z."/>
            <person name="Hegedus B."/>
            <person name="Baldrian P."/>
            <person name="Stursova M."/>
            <person name="Weitz H."/>
            <person name="Taylor A."/>
            <person name="Grigoriev I.V."/>
            <person name="Nagy L.G."/>
            <person name="Martin F."/>
            <person name="Kauserud H."/>
        </authorList>
    </citation>
    <scope>NUCLEOTIDE SEQUENCE</scope>
    <source>
        <strain evidence="4">9284</strain>
    </source>
</reference>
<dbReference type="EMBL" id="JARKIF010000001">
    <property type="protein sequence ID" value="KAJ7650744.1"/>
    <property type="molecule type" value="Genomic_DNA"/>
</dbReference>
<dbReference type="Proteomes" id="UP001221142">
    <property type="component" value="Unassembled WGS sequence"/>
</dbReference>
<dbReference type="SUPFAM" id="SSF53474">
    <property type="entry name" value="alpha/beta-Hydrolases"/>
    <property type="match status" value="1"/>
</dbReference>
<feature type="transmembrane region" description="Helical" evidence="2">
    <location>
        <begin position="12"/>
        <end position="32"/>
    </location>
</feature>
<evidence type="ECO:0000313" key="4">
    <source>
        <dbReference type="EMBL" id="KAJ7650744.1"/>
    </source>
</evidence>
<feature type="domain" description="Alpha/beta hydrolase fold-3" evidence="3">
    <location>
        <begin position="142"/>
        <end position="370"/>
    </location>
</feature>
<protein>
    <submittedName>
        <fullName evidence="4">Alpha/Beta hydrolase protein</fullName>
    </submittedName>
</protein>
<evidence type="ECO:0000259" key="3">
    <source>
        <dbReference type="Pfam" id="PF07859"/>
    </source>
</evidence>
<evidence type="ECO:0000256" key="1">
    <source>
        <dbReference type="ARBA" id="ARBA00022801"/>
    </source>
</evidence>
<dbReference type="Pfam" id="PF07859">
    <property type="entry name" value="Abhydrolase_3"/>
    <property type="match status" value="1"/>
</dbReference>
<accession>A0AAD7G2S6</accession>
<sequence length="394" mass="43607">MNYGRLRHVKYLYFAYKLLETTLILVPFWSLAAIPRSWRPHKSWTWARTMHANLVRRFYVLSNDVGGIVISPSSRSLLPTLGFGSGLWVDPAPMELVTGNLKFWASAASVSPVKLPGYWRHKPKTSIQLEAPLMPGEKIVYALHGGAYTLLSAHPWDITSSIQRGLLRRVDSVHRTFSIEYRLSSTKPFAAANPFPTALLDALTGYNYLVNTLQIPPADIVIEGHSAGGNLALALVRYLIESSALPLPGALLLLSPWCDLGTSHVYPGSSMRTCVKTDYIVPEDSLGYSVDAFTGPFGVGAAEFNPYISSASTHLTTPISFAGFPRTFITAGGGEILRDSIRTLHQRMKADIGKDRVEYFEPPGLPHDFMVFEGGFYDPERRDAFKAIAEWVES</sequence>
<evidence type="ECO:0000313" key="5">
    <source>
        <dbReference type="Proteomes" id="UP001221142"/>
    </source>
</evidence>
<keyword evidence="1 4" id="KW-0378">Hydrolase</keyword>
<name>A0AAD7G2S6_9AGAR</name>
<dbReference type="AlphaFoldDB" id="A0AAD7G2S6"/>
<comment type="caution">
    <text evidence="4">The sequence shown here is derived from an EMBL/GenBank/DDBJ whole genome shotgun (WGS) entry which is preliminary data.</text>
</comment>
<keyword evidence="2" id="KW-0812">Transmembrane</keyword>